<evidence type="ECO:0000313" key="3">
    <source>
        <dbReference type="Proteomes" id="UP001161247"/>
    </source>
</evidence>
<evidence type="ECO:0000313" key="2">
    <source>
        <dbReference type="EMBL" id="CAI9111993.1"/>
    </source>
</evidence>
<accession>A0AAV1DZ41</accession>
<sequence length="165" mass="17634">MVKHENFALFSKSYATPGHQGGLLQSYGTPGGYRGGSMPNSSGSQAQTDWWGTQKGPNHTNAHSTNVVDTPLESENPKSASNSWQIQKPEITQNWLASSTAGGIQMSEYGKGNWQNLLSSLVQAEVGKLLKGKGSTGEAGSGFSVKYAHLMTSQVVLLLFTLVQM</sequence>
<protein>
    <submittedName>
        <fullName evidence="2">OLC1v1012349C1</fullName>
    </submittedName>
</protein>
<reference evidence="2" key="1">
    <citation type="submission" date="2023-03" db="EMBL/GenBank/DDBJ databases">
        <authorList>
            <person name="Julca I."/>
        </authorList>
    </citation>
    <scope>NUCLEOTIDE SEQUENCE</scope>
</reference>
<evidence type="ECO:0000256" key="1">
    <source>
        <dbReference type="SAM" id="MobiDB-lite"/>
    </source>
</evidence>
<feature type="region of interest" description="Disordered" evidence="1">
    <location>
        <begin position="20"/>
        <end position="85"/>
    </location>
</feature>
<keyword evidence="3" id="KW-1185">Reference proteome</keyword>
<feature type="compositionally biased region" description="Polar residues" evidence="1">
    <location>
        <begin position="38"/>
        <end position="68"/>
    </location>
</feature>
<organism evidence="2 3">
    <name type="scientific">Oldenlandia corymbosa var. corymbosa</name>
    <dbReference type="NCBI Taxonomy" id="529605"/>
    <lineage>
        <taxon>Eukaryota</taxon>
        <taxon>Viridiplantae</taxon>
        <taxon>Streptophyta</taxon>
        <taxon>Embryophyta</taxon>
        <taxon>Tracheophyta</taxon>
        <taxon>Spermatophyta</taxon>
        <taxon>Magnoliopsida</taxon>
        <taxon>eudicotyledons</taxon>
        <taxon>Gunneridae</taxon>
        <taxon>Pentapetalae</taxon>
        <taxon>asterids</taxon>
        <taxon>lamiids</taxon>
        <taxon>Gentianales</taxon>
        <taxon>Rubiaceae</taxon>
        <taxon>Rubioideae</taxon>
        <taxon>Spermacoceae</taxon>
        <taxon>Hedyotis-Oldenlandia complex</taxon>
        <taxon>Oldenlandia</taxon>
    </lineage>
</organism>
<dbReference type="EMBL" id="OX459124">
    <property type="protein sequence ID" value="CAI9111993.1"/>
    <property type="molecule type" value="Genomic_DNA"/>
</dbReference>
<proteinExistence type="predicted"/>
<dbReference type="Proteomes" id="UP001161247">
    <property type="component" value="Chromosome 7"/>
</dbReference>
<gene>
    <name evidence="2" type="ORF">OLC1_LOCUS19269</name>
</gene>
<name>A0AAV1DZ41_OLDCO</name>
<dbReference type="AlphaFoldDB" id="A0AAV1DZ41"/>